<feature type="domain" description="SMP-30/Gluconolactonase/LRE-like region" evidence="3">
    <location>
        <begin position="252"/>
        <end position="513"/>
    </location>
</feature>
<dbReference type="OrthoDB" id="2633250at2"/>
<dbReference type="Gene3D" id="2.120.10.30">
    <property type="entry name" value="TolB, C-terminal domain"/>
    <property type="match status" value="1"/>
</dbReference>
<evidence type="ECO:0000256" key="2">
    <source>
        <dbReference type="ARBA" id="ARBA00022801"/>
    </source>
</evidence>
<reference evidence="4 5" key="2">
    <citation type="submission" date="2018-03" db="EMBL/GenBank/DDBJ databases">
        <title>The ancient ancestry and fast evolution of plastids.</title>
        <authorList>
            <person name="Moore K.R."/>
            <person name="Magnabosco C."/>
            <person name="Momper L."/>
            <person name="Gold D.A."/>
            <person name="Bosak T."/>
            <person name="Fournier G.P."/>
        </authorList>
    </citation>
    <scope>NUCLEOTIDE SEQUENCE [LARGE SCALE GENOMIC DNA]</scope>
    <source>
        <strain evidence="4 5">ULC18</strain>
    </source>
</reference>
<evidence type="ECO:0000313" key="4">
    <source>
        <dbReference type="EMBL" id="PSB34110.1"/>
    </source>
</evidence>
<keyword evidence="2" id="KW-0378">Hydrolase</keyword>
<proteinExistence type="inferred from homology"/>
<evidence type="ECO:0000259" key="3">
    <source>
        <dbReference type="Pfam" id="PF08450"/>
    </source>
</evidence>
<protein>
    <submittedName>
        <fullName evidence="4">Gluconolactonase</fullName>
    </submittedName>
</protein>
<reference evidence="5" key="1">
    <citation type="submission" date="2018-02" db="EMBL/GenBank/DDBJ databases">
        <authorList>
            <person name="Moore K."/>
            <person name="Momper L."/>
        </authorList>
    </citation>
    <scope>NUCLEOTIDE SEQUENCE [LARGE SCALE GENOMIC DNA]</scope>
    <source>
        <strain evidence="5">ULC18</strain>
    </source>
</reference>
<dbReference type="AlphaFoldDB" id="A0A2T1EMZ0"/>
<dbReference type="Proteomes" id="UP000239576">
    <property type="component" value="Unassembled WGS sequence"/>
</dbReference>
<gene>
    <name evidence="4" type="ORF">C7B82_03170</name>
</gene>
<evidence type="ECO:0000313" key="5">
    <source>
        <dbReference type="Proteomes" id="UP000239576"/>
    </source>
</evidence>
<accession>A0A2T1EMZ0</accession>
<comment type="similarity">
    <text evidence="1">Belongs to the SMP-30/CGR1 family.</text>
</comment>
<dbReference type="GO" id="GO:0016787">
    <property type="term" value="F:hydrolase activity"/>
    <property type="evidence" value="ECO:0007669"/>
    <property type="project" value="UniProtKB-KW"/>
</dbReference>
<dbReference type="EMBL" id="PVWK01000015">
    <property type="protein sequence ID" value="PSB34110.1"/>
    <property type="molecule type" value="Genomic_DNA"/>
</dbReference>
<name>A0A2T1EMZ0_9CYAN</name>
<dbReference type="InterPro" id="IPR051262">
    <property type="entry name" value="SMP-30/CGR1_Lactonase"/>
</dbReference>
<dbReference type="PANTHER" id="PTHR47572">
    <property type="entry name" value="LIPOPROTEIN-RELATED"/>
    <property type="match status" value="1"/>
</dbReference>
<organism evidence="4 5">
    <name type="scientific">Stenomitos frigidus ULC18</name>
    <dbReference type="NCBI Taxonomy" id="2107698"/>
    <lineage>
        <taxon>Bacteria</taxon>
        <taxon>Bacillati</taxon>
        <taxon>Cyanobacteriota</taxon>
        <taxon>Cyanophyceae</taxon>
        <taxon>Leptolyngbyales</taxon>
        <taxon>Leptolyngbyaceae</taxon>
        <taxon>Stenomitos</taxon>
    </lineage>
</organism>
<dbReference type="InterPro" id="IPR013658">
    <property type="entry name" value="SGL"/>
</dbReference>
<dbReference type="SUPFAM" id="SSF63829">
    <property type="entry name" value="Calcium-dependent phosphotriesterase"/>
    <property type="match status" value="1"/>
</dbReference>
<sequence>MTALVVQSARTVAQVTADVPAGNPVAVINLATSAGTQLIKGQWRYSDANIVPADFRGPGADRKASGAPNKTYDITPHAGVMNFDDSQWEAIAPDTLDQRRCAGKLCFNWYRLNLTIPQKVGNFDPTGADIVFEIVVDDYAEVWVNGQLPLVLGQTGGSLIKGYNAPNRVLVARNVKPGQQFQLAVFGANGPLSNPPSNFIWIRSATLDFYKPSVIGKLPDNASLKIDRLDPALDAIVPPNTKLEKLATGFQFTEGPVWIKDGGYLLFSDPNANTIYRWLTDGQVSVFRTKSGYTGVDIGEYKQPGSNGLTLDKEGRLTINEHGNRRITRLEKNGVLTVLADRYEGKRLNSPNDLVYRSDGALFFTDPPFGLPKVFEDSRKELPYSGVYCLNNGKLKRLTKELNGPNGIAFSPDEKYLYVGNWDEKFKVVMRYEVNPDCSVSNGKVFYDMTKAPGEDAIDGIKVDQQGNLYVSGPGGLWILSPQGKHLGTIVGSEHPHNLTWGDADGKTLYLAAQTSIYRIRLNIPGIHP</sequence>
<dbReference type="InterPro" id="IPR011042">
    <property type="entry name" value="6-blade_b-propeller_TolB-like"/>
</dbReference>
<comment type="caution">
    <text evidence="4">The sequence shown here is derived from an EMBL/GenBank/DDBJ whole genome shotgun (WGS) entry which is preliminary data.</text>
</comment>
<evidence type="ECO:0000256" key="1">
    <source>
        <dbReference type="ARBA" id="ARBA00008853"/>
    </source>
</evidence>
<dbReference type="PANTHER" id="PTHR47572:SF4">
    <property type="entry name" value="LACTONASE DRP35"/>
    <property type="match status" value="1"/>
</dbReference>
<dbReference type="Pfam" id="PF08450">
    <property type="entry name" value="SGL"/>
    <property type="match status" value="1"/>
</dbReference>
<keyword evidence="5" id="KW-1185">Reference proteome</keyword>